<evidence type="ECO:0000313" key="2">
    <source>
        <dbReference type="EMBL" id="SES72213.1"/>
    </source>
</evidence>
<dbReference type="SUPFAM" id="SSF50969">
    <property type="entry name" value="YVTN repeat-like/Quinoprotein amine dehydrogenase"/>
    <property type="match status" value="1"/>
</dbReference>
<evidence type="ECO:0008006" key="4">
    <source>
        <dbReference type="Google" id="ProtNLM"/>
    </source>
</evidence>
<proteinExistence type="predicted"/>
<organism evidence="2 3">
    <name type="scientific">Hymenobacter actinosclerus</name>
    <dbReference type="NCBI Taxonomy" id="82805"/>
    <lineage>
        <taxon>Bacteria</taxon>
        <taxon>Pseudomonadati</taxon>
        <taxon>Bacteroidota</taxon>
        <taxon>Cytophagia</taxon>
        <taxon>Cytophagales</taxon>
        <taxon>Hymenobacteraceae</taxon>
        <taxon>Hymenobacter</taxon>
    </lineage>
</organism>
<evidence type="ECO:0000256" key="1">
    <source>
        <dbReference type="SAM" id="SignalP"/>
    </source>
</evidence>
<keyword evidence="3" id="KW-1185">Reference proteome</keyword>
<feature type="chain" id="PRO_5011537427" description="WD40-like Beta Propeller Repeat" evidence="1">
    <location>
        <begin position="23"/>
        <end position="522"/>
    </location>
</feature>
<gene>
    <name evidence="2" type="ORF">SAMN04487998_0077</name>
</gene>
<evidence type="ECO:0000313" key="3">
    <source>
        <dbReference type="Proteomes" id="UP000198697"/>
    </source>
</evidence>
<dbReference type="InterPro" id="IPR011044">
    <property type="entry name" value="Quino_amine_DH_bsu"/>
</dbReference>
<sequence length="522" mass="57590">MRSLTCILAAIVIPVCCGSLRAQIITAVAPPNESGPLPVAFAGEQTSGIRMDISDDGQYLLASTMREAKVWKLPEGTLIYRYQSGSGKEDKNGVFSQRFSAQPLFITDDGKYLFLSKNGMRQASEAVELASGERVPNGPLLDSLKAGKYRQTTTLLDLSVEKTALPVPRDFDNGGRLEPAGLVGVAPDIQHPGEAIVCFRQEYCGSKNWIKEKTKYSVKELRALQKERRHCQFYDYHIARYNLATGKATHLATLPYGVEQIDYYKMLATPSPFGDVVYVNVLPFKDQQGTPQAVVTTEGKELWRIGADEQGREFQRFDNYGNLVFHQTDTKGIVSVITLRPENGVEVSRYILPAGVAYLQLIAQWDMYTVARQNVDGNWTIALYSITDGTRMAMLTDEAGALAFAKKYRQQVDAEATAYQNILRAREQAWQNNVRAAAAYKQEVAANTAAHAKNFMPCPKCDGMGYSAKSGYSPGSSKTTTGVQVVNGRYTNVATTTTTAGGSYTSYEMCPVCKGRREVPRR</sequence>
<feature type="signal peptide" evidence="1">
    <location>
        <begin position="1"/>
        <end position="22"/>
    </location>
</feature>
<dbReference type="AlphaFoldDB" id="A0A1H9YSS7"/>
<accession>A0A1H9YSS7</accession>
<dbReference type="Proteomes" id="UP000198697">
    <property type="component" value="Unassembled WGS sequence"/>
</dbReference>
<protein>
    <recommendedName>
        <fullName evidence="4">WD40-like Beta Propeller Repeat</fullName>
    </recommendedName>
</protein>
<reference evidence="3" key="1">
    <citation type="submission" date="2016-10" db="EMBL/GenBank/DDBJ databases">
        <authorList>
            <person name="Varghese N."/>
            <person name="Submissions S."/>
        </authorList>
    </citation>
    <scope>NUCLEOTIDE SEQUENCE [LARGE SCALE GENOMIC DNA]</scope>
    <source>
        <strain evidence="3">DSM 15310</strain>
    </source>
</reference>
<name>A0A1H9YSS7_9BACT</name>
<dbReference type="RefSeq" id="WP_143069642.1">
    <property type="nucleotide sequence ID" value="NZ_FOHS01000001.1"/>
</dbReference>
<keyword evidence="1" id="KW-0732">Signal</keyword>
<dbReference type="EMBL" id="FOHS01000001">
    <property type="protein sequence ID" value="SES72213.1"/>
    <property type="molecule type" value="Genomic_DNA"/>
</dbReference>